<feature type="domain" description="Ig-like" evidence="13">
    <location>
        <begin position="295"/>
        <end position="382"/>
    </location>
</feature>
<evidence type="ECO:0000256" key="2">
    <source>
        <dbReference type="ARBA" id="ARBA00022475"/>
    </source>
</evidence>
<dbReference type="CDD" id="cd00096">
    <property type="entry name" value="Ig"/>
    <property type="match status" value="1"/>
</dbReference>
<dbReference type="SMART" id="SM00408">
    <property type="entry name" value="IGc2"/>
    <property type="match status" value="4"/>
</dbReference>
<feature type="domain" description="Ig-like" evidence="13">
    <location>
        <begin position="202"/>
        <end position="287"/>
    </location>
</feature>
<dbReference type="InterPro" id="IPR015631">
    <property type="entry name" value="CD2/SLAM_rcpt"/>
</dbReference>
<feature type="domain" description="Ig-like" evidence="13">
    <location>
        <begin position="647"/>
        <end position="715"/>
    </location>
</feature>
<dbReference type="InterPro" id="IPR036179">
    <property type="entry name" value="Ig-like_dom_sf"/>
</dbReference>
<dbReference type="Gene3D" id="2.60.40.10">
    <property type="entry name" value="Immunoglobulins"/>
    <property type="match status" value="8"/>
</dbReference>
<evidence type="ECO:0000256" key="8">
    <source>
        <dbReference type="ARBA" id="ARBA00023157"/>
    </source>
</evidence>
<feature type="compositionally biased region" description="Low complexity" evidence="12">
    <location>
        <begin position="746"/>
        <end position="758"/>
    </location>
</feature>
<evidence type="ECO:0000256" key="12">
    <source>
        <dbReference type="SAM" id="MobiDB-lite"/>
    </source>
</evidence>
<dbReference type="Pfam" id="PF13895">
    <property type="entry name" value="Ig_2"/>
    <property type="match status" value="2"/>
</dbReference>
<dbReference type="InterPro" id="IPR003599">
    <property type="entry name" value="Ig_sub"/>
</dbReference>
<evidence type="ECO:0000313" key="15">
    <source>
        <dbReference type="RefSeq" id="XP_004416015.1"/>
    </source>
</evidence>
<evidence type="ECO:0000256" key="6">
    <source>
        <dbReference type="ARBA" id="ARBA00022989"/>
    </source>
</evidence>
<keyword evidence="2" id="KW-1003">Cell membrane</keyword>
<dbReference type="AlphaFoldDB" id="A0A9B0HD29"/>
<evidence type="ECO:0000259" key="13">
    <source>
        <dbReference type="PROSITE" id="PS50835"/>
    </source>
</evidence>
<feature type="region of interest" description="Disordered" evidence="12">
    <location>
        <begin position="729"/>
        <end position="764"/>
    </location>
</feature>
<dbReference type="PANTHER" id="PTHR12080">
    <property type="entry name" value="SIGNALING LYMPHOCYTIC ACTIVATION MOLECULE"/>
    <property type="match status" value="1"/>
</dbReference>
<keyword evidence="5" id="KW-0677">Repeat</keyword>
<name>A0A9B0HD29_ODORO</name>
<evidence type="ECO:0000256" key="7">
    <source>
        <dbReference type="ARBA" id="ARBA00023136"/>
    </source>
</evidence>
<evidence type="ECO:0000313" key="14">
    <source>
        <dbReference type="Proteomes" id="UP000245340"/>
    </source>
</evidence>
<evidence type="ECO:0000256" key="9">
    <source>
        <dbReference type="ARBA" id="ARBA00023170"/>
    </source>
</evidence>
<dbReference type="InterPro" id="IPR003598">
    <property type="entry name" value="Ig_sub2"/>
</dbReference>
<dbReference type="FunFam" id="2.60.40.10:FF:001308">
    <property type="entry name" value="Fc receptor like 4"/>
    <property type="match status" value="1"/>
</dbReference>
<keyword evidence="4" id="KW-0732">Signal</keyword>
<feature type="compositionally biased region" description="Low complexity" evidence="12">
    <location>
        <begin position="427"/>
        <end position="436"/>
    </location>
</feature>
<evidence type="ECO:0000256" key="5">
    <source>
        <dbReference type="ARBA" id="ARBA00022737"/>
    </source>
</evidence>
<dbReference type="SMART" id="SM00409">
    <property type="entry name" value="IG"/>
    <property type="match status" value="6"/>
</dbReference>
<evidence type="ECO:0000256" key="4">
    <source>
        <dbReference type="ARBA" id="ARBA00022729"/>
    </source>
</evidence>
<keyword evidence="14" id="KW-1185">Reference proteome</keyword>
<dbReference type="RefSeq" id="XP_004416015.1">
    <property type="nucleotide sequence ID" value="XM_004415958.1"/>
</dbReference>
<keyword evidence="3" id="KW-0812">Transmembrane</keyword>
<dbReference type="FunFam" id="2.60.40.10:FF:000357">
    <property type="entry name" value="Fc receptor like 1"/>
    <property type="match status" value="2"/>
</dbReference>
<dbReference type="InterPro" id="IPR013783">
    <property type="entry name" value="Ig-like_fold"/>
</dbReference>
<sequence>MACPTELFPRPKLEVTPPQPTEGGPVNLSCQTRLPLERSDALLSFIFFRDRRVLLSNWSRSPELQITAIWREDSGSYWCAATAGVPSIHKHSLPMQVRVQGVPVSAVLLETQPQGGQVLAGERLVLVCSVAEGTGNTTFFWHREDTGQSVGSKRQRSQRAELEIPAVGGSHAGRYYCTADNGHGLARSRTLIVTVAVPASCPVLTLRTPGTRAVVGDVVELRCEAQSGSPPILYRFYHEKVTLWSSSSPSGGGVSFNLSLTTEHSGNYACEADNGLGAQRSEALTLSITVPASRPVLTLRAPGAQAVVGDVVELRCEAQSGSPPILYRFYHENVTLGSSSAPSGGGVSFNLSLTPEHSGNYSCEADNGLGPQRSEAVPLSISGLTGSRSGPIASGVAGGLLGMVGLAVLAQLLYCWLPRRAGGRPTSDPSRSPSDSDPQEPTYYNVPGWMELQPVYSNVNPKGGDVVYSEVRMIQEGNRHAVASNSALRLLRTYLPSHGPATSQQRLSGPQGSSVIYSQVKAWEKSSQEQAGGAAFRLLVATLLETGGLDRCQQQEKHPAPRHGSPRLRREWVNFQDRFEKRVHVHNITTLKIDNLTLEDSGRYVARVSYMRGRQYDQDFHLSVYEPVPLPQIRGTILSLTPAWCNVTVECDTNGTREDLTVSWESEGLSGELEQRPSPGPAPNYWSLAVNLPLTQPSTSLTCVVSNQVDQKTATRDLGDVCGHAGSAEHLLQDPGSRPGVRTPVGTARSGQRGAAGAAEKRGTNRLAGAAQGIQGGSVRFHVIRNPELPPEVELEKIAWGIVSRANYIVMLQVFPGRDVPEWVNFRDKFEKRVHVLNITTLRIDNLTLEDSGRYRARESYRRGREYDLDFHLRVYEPMPLPQIRGTVLSLTPAWCNVTVECDTTGTRENRTVSWESEGLSRELEQRPSPGPAPNYWSLAVNLPLTQPNSSLTCVVSNQVDQKTATRDLGDVCGHDPIPISAGKTLTLNLFLIAELELGSA</sequence>
<gene>
    <name evidence="15" type="primary">LOC101382511</name>
</gene>
<feature type="domain" description="Ig-like" evidence="13">
    <location>
        <begin position="898"/>
        <end position="966"/>
    </location>
</feature>
<comment type="subcellular location">
    <subcellularLocation>
        <location evidence="1">Cell membrane</location>
        <topology evidence="1">Single-pass type I membrane protein</topology>
    </subcellularLocation>
</comment>
<evidence type="ECO:0000256" key="3">
    <source>
        <dbReference type="ARBA" id="ARBA00022692"/>
    </source>
</evidence>
<dbReference type="Pfam" id="PF13927">
    <property type="entry name" value="Ig_3"/>
    <property type="match status" value="1"/>
</dbReference>
<reference evidence="15" key="1">
    <citation type="submission" date="2025-08" db="UniProtKB">
        <authorList>
            <consortium name="RefSeq"/>
        </authorList>
    </citation>
    <scope>IDENTIFICATION</scope>
</reference>
<protein>
    <submittedName>
        <fullName evidence="15">Uncharacterized protein LOC101382511</fullName>
    </submittedName>
</protein>
<keyword evidence="7" id="KW-0472">Membrane</keyword>
<keyword evidence="6" id="KW-1133">Transmembrane helix</keyword>
<dbReference type="PROSITE" id="PS50835">
    <property type="entry name" value="IG_LIKE"/>
    <property type="match status" value="6"/>
</dbReference>
<dbReference type="Proteomes" id="UP000245340">
    <property type="component" value="Unplaced"/>
</dbReference>
<dbReference type="PANTHER" id="PTHR12080:SF110">
    <property type="entry name" value="IG-LIKE DOMAIN-CONTAINING PROTEIN"/>
    <property type="match status" value="1"/>
</dbReference>
<accession>A0A9B0HD29</accession>
<feature type="region of interest" description="Disordered" evidence="12">
    <location>
        <begin position="912"/>
        <end position="931"/>
    </location>
</feature>
<evidence type="ECO:0000256" key="10">
    <source>
        <dbReference type="ARBA" id="ARBA00023180"/>
    </source>
</evidence>
<keyword evidence="8" id="KW-1015">Disulfide bond</keyword>
<dbReference type="SUPFAM" id="SSF48726">
    <property type="entry name" value="Immunoglobulin"/>
    <property type="match status" value="6"/>
</dbReference>
<feature type="domain" description="Ig-like" evidence="13">
    <location>
        <begin position="11"/>
        <end position="100"/>
    </location>
</feature>
<feature type="region of interest" description="Disordered" evidence="12">
    <location>
        <begin position="423"/>
        <end position="442"/>
    </location>
</feature>
<keyword evidence="9" id="KW-0675">Receptor</keyword>
<keyword evidence="10" id="KW-0325">Glycoprotein</keyword>
<organism evidence="14 15">
    <name type="scientific">Odobenus rosmarus divergens</name>
    <name type="common">Pacific walrus</name>
    <dbReference type="NCBI Taxonomy" id="9708"/>
    <lineage>
        <taxon>Eukaryota</taxon>
        <taxon>Metazoa</taxon>
        <taxon>Chordata</taxon>
        <taxon>Craniata</taxon>
        <taxon>Vertebrata</taxon>
        <taxon>Euteleostomi</taxon>
        <taxon>Mammalia</taxon>
        <taxon>Eutheria</taxon>
        <taxon>Laurasiatheria</taxon>
        <taxon>Carnivora</taxon>
        <taxon>Caniformia</taxon>
        <taxon>Pinnipedia</taxon>
        <taxon>Odobenidae</taxon>
        <taxon>Odobenus</taxon>
    </lineage>
</organism>
<evidence type="ECO:0000256" key="11">
    <source>
        <dbReference type="ARBA" id="ARBA00023319"/>
    </source>
</evidence>
<keyword evidence="11" id="KW-0393">Immunoglobulin domain</keyword>
<proteinExistence type="predicted"/>
<evidence type="ECO:0000256" key="1">
    <source>
        <dbReference type="ARBA" id="ARBA00004251"/>
    </source>
</evidence>
<dbReference type="GO" id="GO:0005886">
    <property type="term" value="C:plasma membrane"/>
    <property type="evidence" value="ECO:0007669"/>
    <property type="project" value="UniProtKB-SubCell"/>
</dbReference>
<dbReference type="InterPro" id="IPR007110">
    <property type="entry name" value="Ig-like_dom"/>
</dbReference>
<feature type="domain" description="Ig-like" evidence="13">
    <location>
        <begin position="103"/>
        <end position="194"/>
    </location>
</feature>